<comment type="caution">
    <text evidence="2">The sequence shown here is derived from an EMBL/GenBank/DDBJ whole genome shotgun (WGS) entry which is preliminary data.</text>
</comment>
<name>A0A8T1YGZ1_ARASU</name>
<dbReference type="InterPro" id="IPR002156">
    <property type="entry name" value="RNaseH_domain"/>
</dbReference>
<organism evidence="2 3">
    <name type="scientific">Arabidopsis suecica</name>
    <name type="common">Swedish thale-cress</name>
    <name type="synonym">Cardaminopsis suecica</name>
    <dbReference type="NCBI Taxonomy" id="45249"/>
    <lineage>
        <taxon>Eukaryota</taxon>
        <taxon>Viridiplantae</taxon>
        <taxon>Streptophyta</taxon>
        <taxon>Embryophyta</taxon>
        <taxon>Tracheophyta</taxon>
        <taxon>Spermatophyta</taxon>
        <taxon>Magnoliopsida</taxon>
        <taxon>eudicotyledons</taxon>
        <taxon>Gunneridae</taxon>
        <taxon>Pentapetalae</taxon>
        <taxon>rosids</taxon>
        <taxon>malvids</taxon>
        <taxon>Brassicales</taxon>
        <taxon>Brassicaceae</taxon>
        <taxon>Camelineae</taxon>
        <taxon>Arabidopsis</taxon>
    </lineage>
</organism>
<dbReference type="PANTHER" id="PTHR47074:SF49">
    <property type="entry name" value="POLYNUCLEOTIDYL TRANSFERASE, RIBONUCLEASE H-LIKE SUPERFAMILY PROTEIN"/>
    <property type="match status" value="1"/>
</dbReference>
<dbReference type="EMBL" id="JAEFBJ010000012">
    <property type="protein sequence ID" value="KAG7545433.1"/>
    <property type="molecule type" value="Genomic_DNA"/>
</dbReference>
<proteinExistence type="predicted"/>
<dbReference type="GO" id="GO:0003676">
    <property type="term" value="F:nucleic acid binding"/>
    <property type="evidence" value="ECO:0007669"/>
    <property type="project" value="InterPro"/>
</dbReference>
<keyword evidence="3" id="KW-1185">Reference proteome</keyword>
<reference evidence="2 3" key="1">
    <citation type="submission" date="2020-12" db="EMBL/GenBank/DDBJ databases">
        <title>Concerted genomic and epigenomic changes stabilize Arabidopsis allopolyploids.</title>
        <authorList>
            <person name="Chen Z."/>
        </authorList>
    </citation>
    <scope>NUCLEOTIDE SEQUENCE [LARGE SCALE GENOMIC DNA]</scope>
    <source>
        <strain evidence="2">As9502</strain>
        <tissue evidence="2">Leaf</tissue>
    </source>
</reference>
<evidence type="ECO:0000259" key="1">
    <source>
        <dbReference type="Pfam" id="PF13456"/>
    </source>
</evidence>
<gene>
    <name evidence="2" type="ORF">ISN44_As12g008940</name>
</gene>
<evidence type="ECO:0000313" key="2">
    <source>
        <dbReference type="EMBL" id="KAG7545433.1"/>
    </source>
</evidence>
<accession>A0A8T1YGZ1</accession>
<dbReference type="AlphaFoldDB" id="A0A8T1YGZ1"/>
<dbReference type="GO" id="GO:0004523">
    <property type="term" value="F:RNA-DNA hybrid ribonuclease activity"/>
    <property type="evidence" value="ECO:0007669"/>
    <property type="project" value="InterPro"/>
</dbReference>
<dbReference type="PANTHER" id="PTHR47074">
    <property type="entry name" value="BNAC02G40300D PROTEIN"/>
    <property type="match status" value="1"/>
</dbReference>
<protein>
    <submittedName>
        <fullName evidence="2">Ribonuclease H domain</fullName>
    </submittedName>
</protein>
<dbReference type="Pfam" id="PF13456">
    <property type="entry name" value="RVT_3"/>
    <property type="match status" value="1"/>
</dbReference>
<dbReference type="InterPro" id="IPR052929">
    <property type="entry name" value="RNase_H-like_EbsB-rel"/>
</dbReference>
<dbReference type="Proteomes" id="UP000694251">
    <property type="component" value="Chromosome 12"/>
</dbReference>
<feature type="domain" description="RNase H type-1" evidence="1">
    <location>
        <begin position="133"/>
        <end position="251"/>
    </location>
</feature>
<sequence>MRNMYNLQLYAQNNTIKPHLRPQIYWSKILIARLVDKFKDVWYINISKNSLWPEELRQTFPWTLWRIWKNRNLALFEGKCFSSLESAQKVREDWLEWVDAQKQEEEDDADAGDTLGQQAAGWTAPHVNWLKCNVATSWSKRNKFAGCAWVLRDHVGKVLLHSRCALPGVLVKQEAQFKGLLWAMESMRFHRVERVVFALQEEFLVTLVSRPAAWPSFRFMSMELGLVLGSFRSWKFFLENSFSNRGAFLIAKSVTEECRLQSYVAVCHPVWLDGLFNEERISSSG</sequence>
<dbReference type="OrthoDB" id="1749408at2759"/>
<evidence type="ECO:0000313" key="3">
    <source>
        <dbReference type="Proteomes" id="UP000694251"/>
    </source>
</evidence>